<dbReference type="Pfam" id="PF00583">
    <property type="entry name" value="Acetyltransf_1"/>
    <property type="match status" value="1"/>
</dbReference>
<dbReference type="EMBL" id="BMVP01000008">
    <property type="protein sequence ID" value="GHB67276.1"/>
    <property type="molecule type" value="Genomic_DNA"/>
</dbReference>
<evidence type="ECO:0000259" key="3">
    <source>
        <dbReference type="PROSITE" id="PS51186"/>
    </source>
</evidence>
<proteinExistence type="predicted"/>
<comment type="caution">
    <text evidence="4">The sequence shown here is derived from an EMBL/GenBank/DDBJ whole genome shotgun (WGS) entry which is preliminary data.</text>
</comment>
<dbReference type="PANTHER" id="PTHR43072">
    <property type="entry name" value="N-ACETYLTRANSFERASE"/>
    <property type="match status" value="1"/>
</dbReference>
<feature type="domain" description="N-acetyltransferase" evidence="3">
    <location>
        <begin position="8"/>
        <end position="161"/>
    </location>
</feature>
<keyword evidence="1" id="KW-0808">Transferase</keyword>
<evidence type="ECO:0000313" key="5">
    <source>
        <dbReference type="Proteomes" id="UP000642673"/>
    </source>
</evidence>
<organism evidence="4 5">
    <name type="scientific">Streptomyces cirratus</name>
    <dbReference type="NCBI Taxonomy" id="68187"/>
    <lineage>
        <taxon>Bacteria</taxon>
        <taxon>Bacillati</taxon>
        <taxon>Actinomycetota</taxon>
        <taxon>Actinomycetes</taxon>
        <taxon>Kitasatosporales</taxon>
        <taxon>Streptomycetaceae</taxon>
        <taxon>Streptomyces</taxon>
    </lineage>
</organism>
<dbReference type="CDD" id="cd04301">
    <property type="entry name" value="NAT_SF"/>
    <property type="match status" value="1"/>
</dbReference>
<protein>
    <submittedName>
        <fullName evidence="4">Phosphinothricin N-acetyltransferase</fullName>
    </submittedName>
</protein>
<reference evidence="5" key="1">
    <citation type="journal article" date="2019" name="Int. J. Syst. Evol. Microbiol.">
        <title>The Global Catalogue of Microorganisms (GCM) 10K type strain sequencing project: providing services to taxonomists for standard genome sequencing and annotation.</title>
        <authorList>
            <consortium name="The Broad Institute Genomics Platform"/>
            <consortium name="The Broad Institute Genome Sequencing Center for Infectious Disease"/>
            <person name="Wu L."/>
            <person name="Ma J."/>
        </authorList>
    </citation>
    <scope>NUCLEOTIDE SEQUENCE [LARGE SCALE GENOMIC DNA]</scope>
    <source>
        <strain evidence="5">JCM 4738</strain>
    </source>
</reference>
<dbReference type="Gene3D" id="3.40.630.30">
    <property type="match status" value="1"/>
</dbReference>
<dbReference type="InterPro" id="IPR016181">
    <property type="entry name" value="Acyl_CoA_acyltransferase"/>
</dbReference>
<dbReference type="SUPFAM" id="SSF55729">
    <property type="entry name" value="Acyl-CoA N-acyltransferases (Nat)"/>
    <property type="match status" value="1"/>
</dbReference>
<name>A0ABQ3EVX7_9ACTN</name>
<dbReference type="PANTHER" id="PTHR43072:SF23">
    <property type="entry name" value="UPF0039 PROTEIN C11D3.02C"/>
    <property type="match status" value="1"/>
</dbReference>
<evidence type="ECO:0000313" key="4">
    <source>
        <dbReference type="EMBL" id="GHB67276.1"/>
    </source>
</evidence>
<keyword evidence="5" id="KW-1185">Reference proteome</keyword>
<dbReference type="InterPro" id="IPR000182">
    <property type="entry name" value="GNAT_dom"/>
</dbReference>
<keyword evidence="2" id="KW-0012">Acyltransferase</keyword>
<sequence length="168" mass="18161">MKATEAGVRIAPLRAEHAEQVLAIYQLGIDEGNATFETAAPTWQAFDTAKLPAHRLVALDGDRVLGWAAVVPVSDRCAYAGVVEHSVYVHPDARGRGIGLALLTALLESTDAAGIWTVQSGIFPENTASLALHQRAGFRVIGTRERIGRHHGAWRDVVLVERRSPTHT</sequence>
<evidence type="ECO:0000256" key="1">
    <source>
        <dbReference type="ARBA" id="ARBA00022679"/>
    </source>
</evidence>
<dbReference type="PROSITE" id="PS51186">
    <property type="entry name" value="GNAT"/>
    <property type="match status" value="1"/>
</dbReference>
<dbReference type="RefSeq" id="WP_190185748.1">
    <property type="nucleotide sequence ID" value="NZ_BMVP01000008.1"/>
</dbReference>
<evidence type="ECO:0000256" key="2">
    <source>
        <dbReference type="ARBA" id="ARBA00023315"/>
    </source>
</evidence>
<gene>
    <name evidence="4" type="ORF">GCM10010347_41700</name>
</gene>
<dbReference type="Proteomes" id="UP000642673">
    <property type="component" value="Unassembled WGS sequence"/>
</dbReference>
<accession>A0ABQ3EVX7</accession>